<evidence type="ECO:0000256" key="4">
    <source>
        <dbReference type="SAM" id="SignalP"/>
    </source>
</evidence>
<comment type="similarity">
    <text evidence="1">Belongs to the bacterial solute-binding protein 3 family.</text>
</comment>
<dbReference type="PANTHER" id="PTHR30085">
    <property type="entry name" value="AMINO ACID ABC TRANSPORTER PERMEASE"/>
    <property type="match status" value="1"/>
</dbReference>
<gene>
    <name evidence="6" type="ORF">OG563_44170</name>
</gene>
<feature type="domain" description="Solute-binding protein family 3/N-terminal" evidence="5">
    <location>
        <begin position="94"/>
        <end position="316"/>
    </location>
</feature>
<accession>A0ABZ1YVU8</accession>
<reference evidence="6" key="1">
    <citation type="submission" date="2022-10" db="EMBL/GenBank/DDBJ databases">
        <title>The complete genomes of actinobacterial strains from the NBC collection.</title>
        <authorList>
            <person name="Joergensen T.S."/>
            <person name="Alvarez Arevalo M."/>
            <person name="Sterndorff E.B."/>
            <person name="Faurdal D."/>
            <person name="Vuksanovic O."/>
            <person name="Mourched A.-S."/>
            <person name="Charusanti P."/>
            <person name="Shaw S."/>
            <person name="Blin K."/>
            <person name="Weber T."/>
        </authorList>
    </citation>
    <scope>NUCLEOTIDE SEQUENCE</scope>
    <source>
        <strain evidence="6">NBC_01482</strain>
    </source>
</reference>
<dbReference type="SMART" id="SM00062">
    <property type="entry name" value="PBPb"/>
    <property type="match status" value="1"/>
</dbReference>
<dbReference type="PANTHER" id="PTHR30085:SF6">
    <property type="entry name" value="ABC TRANSPORTER GLUTAMINE-BINDING PROTEIN GLNH"/>
    <property type="match status" value="1"/>
</dbReference>
<dbReference type="RefSeq" id="WP_329409524.1">
    <property type="nucleotide sequence ID" value="NZ_CP109441.1"/>
</dbReference>
<dbReference type="Proteomes" id="UP001432062">
    <property type="component" value="Chromosome"/>
</dbReference>
<protein>
    <submittedName>
        <fullName evidence="6">Glutamate ABC transporter substrate-binding protein</fullName>
    </submittedName>
</protein>
<dbReference type="Gene3D" id="3.40.190.10">
    <property type="entry name" value="Periplasmic binding protein-like II"/>
    <property type="match status" value="2"/>
</dbReference>
<evidence type="ECO:0000256" key="2">
    <source>
        <dbReference type="ARBA" id="ARBA00022448"/>
    </source>
</evidence>
<evidence type="ECO:0000256" key="3">
    <source>
        <dbReference type="ARBA" id="ARBA00022729"/>
    </source>
</evidence>
<sequence>MRRRNPLRRSGFGWMALVAMSALVTACGSGIQAPASTNVAAVNPKPDLVEITTPPQSESGGNCDPEATLRPGQLPSPGAMPSGSAMAAIVANGKLRVGVDQNTYLFGFRNPGTGQLEGFDIDIAREIARSLFGDPDRIELRSVTAAERIPALQNKQVDLIVRTFSATCERRRDVDFSGVYYRATQRLLATRNSGIRTGADLGGKRVCVTRGTTSPGPLFSLPKRPIVLGASNWTDCLAALQQGHVDAISGDDPILVGLVAQDRNLEIVGEVIGTGAYAVGIAQGHPDLVRFVNGVLERIRSDGTWQQLYNARLSALGPSPGPPDLRYKE</sequence>
<keyword evidence="3 4" id="KW-0732">Signal</keyword>
<evidence type="ECO:0000259" key="5">
    <source>
        <dbReference type="SMART" id="SM00062"/>
    </source>
</evidence>
<dbReference type="InterPro" id="IPR051455">
    <property type="entry name" value="Bact_solute-bind_prot3"/>
</dbReference>
<dbReference type="EMBL" id="CP109441">
    <property type="protein sequence ID" value="WUV45997.1"/>
    <property type="molecule type" value="Genomic_DNA"/>
</dbReference>
<dbReference type="SUPFAM" id="SSF53850">
    <property type="entry name" value="Periplasmic binding protein-like II"/>
    <property type="match status" value="1"/>
</dbReference>
<name>A0ABZ1YVU8_9NOCA</name>
<proteinExistence type="inferred from homology"/>
<evidence type="ECO:0000313" key="7">
    <source>
        <dbReference type="Proteomes" id="UP001432062"/>
    </source>
</evidence>
<keyword evidence="7" id="KW-1185">Reference proteome</keyword>
<feature type="signal peptide" evidence="4">
    <location>
        <begin position="1"/>
        <end position="26"/>
    </location>
</feature>
<dbReference type="Pfam" id="PF00497">
    <property type="entry name" value="SBP_bac_3"/>
    <property type="match status" value="1"/>
</dbReference>
<dbReference type="InterPro" id="IPR001638">
    <property type="entry name" value="Solute-binding_3/MltF_N"/>
</dbReference>
<evidence type="ECO:0000256" key="1">
    <source>
        <dbReference type="ARBA" id="ARBA00010333"/>
    </source>
</evidence>
<keyword evidence="2" id="KW-0813">Transport</keyword>
<feature type="chain" id="PRO_5046802863" evidence="4">
    <location>
        <begin position="27"/>
        <end position="329"/>
    </location>
</feature>
<organism evidence="6 7">
    <name type="scientific">Nocardia vinacea</name>
    <dbReference type="NCBI Taxonomy" id="96468"/>
    <lineage>
        <taxon>Bacteria</taxon>
        <taxon>Bacillati</taxon>
        <taxon>Actinomycetota</taxon>
        <taxon>Actinomycetes</taxon>
        <taxon>Mycobacteriales</taxon>
        <taxon>Nocardiaceae</taxon>
        <taxon>Nocardia</taxon>
    </lineage>
</organism>
<dbReference type="CDD" id="cd13690">
    <property type="entry name" value="PBP2_GluB"/>
    <property type="match status" value="1"/>
</dbReference>
<dbReference type="PROSITE" id="PS51257">
    <property type="entry name" value="PROKAR_LIPOPROTEIN"/>
    <property type="match status" value="1"/>
</dbReference>
<evidence type="ECO:0000313" key="6">
    <source>
        <dbReference type="EMBL" id="WUV45997.1"/>
    </source>
</evidence>